<dbReference type="AlphaFoldDB" id="A0A4R1B1K7"/>
<organism evidence="2 3">
    <name type="scientific">Cytobacillus praedii</name>
    <dbReference type="NCBI Taxonomy" id="1742358"/>
    <lineage>
        <taxon>Bacteria</taxon>
        <taxon>Bacillati</taxon>
        <taxon>Bacillota</taxon>
        <taxon>Bacilli</taxon>
        <taxon>Bacillales</taxon>
        <taxon>Bacillaceae</taxon>
        <taxon>Cytobacillus</taxon>
    </lineage>
</organism>
<evidence type="ECO:0000313" key="3">
    <source>
        <dbReference type="Proteomes" id="UP000293846"/>
    </source>
</evidence>
<reference evidence="2 3" key="1">
    <citation type="submission" date="2019-03" db="EMBL/GenBank/DDBJ databases">
        <authorList>
            <person name="Jensen L."/>
            <person name="Storgaard J."/>
            <person name="Sulaj E."/>
            <person name="Schramm A."/>
            <person name="Marshall I.P.G."/>
        </authorList>
    </citation>
    <scope>NUCLEOTIDE SEQUENCE [LARGE SCALE GENOMIC DNA]</scope>
    <source>
        <strain evidence="2 3">2017H2G3</strain>
    </source>
</reference>
<comment type="catalytic activity">
    <reaction evidence="1">
        <text>5-oxo-L-proline + ATP + 2 H2O = L-glutamate + ADP + phosphate + H(+)</text>
        <dbReference type="Rhea" id="RHEA:10348"/>
        <dbReference type="ChEBI" id="CHEBI:15377"/>
        <dbReference type="ChEBI" id="CHEBI:15378"/>
        <dbReference type="ChEBI" id="CHEBI:29985"/>
        <dbReference type="ChEBI" id="CHEBI:30616"/>
        <dbReference type="ChEBI" id="CHEBI:43474"/>
        <dbReference type="ChEBI" id="CHEBI:58402"/>
        <dbReference type="ChEBI" id="CHEBI:456216"/>
        <dbReference type="EC" id="3.5.2.9"/>
    </reaction>
</comment>
<dbReference type="GO" id="GO:0005524">
    <property type="term" value="F:ATP binding"/>
    <property type="evidence" value="ECO:0007669"/>
    <property type="project" value="UniProtKB-UniRule"/>
</dbReference>
<accession>A0A4R1B1K7</accession>
<evidence type="ECO:0000256" key="1">
    <source>
        <dbReference type="HAMAP-Rule" id="MF_00691"/>
    </source>
</evidence>
<keyword evidence="1" id="KW-0067">ATP-binding</keyword>
<name>A0A4R1B1K7_9BACI</name>
<gene>
    <name evidence="1" type="primary">pxpA</name>
    <name evidence="2" type="ORF">E0Y62_00455</name>
</gene>
<protein>
    <recommendedName>
        <fullName evidence="1">5-oxoprolinase subunit A</fullName>
        <shortName evidence="1">5-OPase subunit A</shortName>
        <ecNumber evidence="1">3.5.2.9</ecNumber>
    </recommendedName>
    <alternativeName>
        <fullName evidence="1">5-oxoprolinase (ATP-hydrolyzing) subunit A</fullName>
    </alternativeName>
</protein>
<proteinExistence type="inferred from homology"/>
<dbReference type="GO" id="GO:0017168">
    <property type="term" value="F:5-oxoprolinase (ATP-hydrolyzing) activity"/>
    <property type="evidence" value="ECO:0007669"/>
    <property type="project" value="UniProtKB-UniRule"/>
</dbReference>
<dbReference type="NCBIfam" id="NF003814">
    <property type="entry name" value="PRK05406.1-3"/>
    <property type="match status" value="1"/>
</dbReference>
<dbReference type="PANTHER" id="PTHR30292">
    <property type="entry name" value="UNCHARACTERIZED PROTEIN YBGL-RELATED"/>
    <property type="match status" value="1"/>
</dbReference>
<dbReference type="EC" id="3.5.2.9" evidence="1"/>
<comment type="caution">
    <text evidence="2">The sequence shown here is derived from an EMBL/GenBank/DDBJ whole genome shotgun (WGS) entry which is preliminary data.</text>
</comment>
<dbReference type="InterPro" id="IPR005501">
    <property type="entry name" value="LamB/YcsF/PxpA-like"/>
</dbReference>
<comment type="function">
    <text evidence="1">Catalyzes the cleavage of 5-oxoproline to form L-glutamate coupled to the hydrolysis of ATP to ADP and inorganic phosphate.</text>
</comment>
<dbReference type="InterPro" id="IPR011330">
    <property type="entry name" value="Glyco_hydro/deAcase_b/a-brl"/>
</dbReference>
<dbReference type="HAMAP" id="MF_00691">
    <property type="entry name" value="PxpA"/>
    <property type="match status" value="1"/>
</dbReference>
<comment type="subunit">
    <text evidence="1">Forms a complex composed of PxpA, PxpB and PxpC.</text>
</comment>
<dbReference type="Pfam" id="PF03746">
    <property type="entry name" value="LamB_YcsF"/>
    <property type="match status" value="1"/>
</dbReference>
<sequence length="254" mass="27724">MRIDLNADIGESFGAYTIGEDQALFRHITSANIACGFHAGDFNVIRETVKSAKDFGVAIGAHPGYPDLQGFGRRELQMTAREIYNCVVYQIGALKIFCDIHGVPLQHVKPHGALYNAAAEKSEIAEAIAEAVYDSIPEAYLFGLCNSELIRAGQKIGLKTASEAFADRRYTEEGRLCSRLLPDAVLKSFDDILGQVKEIVFNGRVKTQSGQWLTLQADTICFHGDGKNAALYSAEIRKVLEDAGVLVRSVGKPI</sequence>
<comment type="similarity">
    <text evidence="1">Belongs to the LamB/PxpA family.</text>
</comment>
<dbReference type="STRING" id="1742358.GCA_001439605_02148"/>
<dbReference type="CDD" id="cd10787">
    <property type="entry name" value="LamB_YcsF_like"/>
    <property type="match status" value="1"/>
</dbReference>
<dbReference type="SUPFAM" id="SSF88713">
    <property type="entry name" value="Glycoside hydrolase/deacetylase"/>
    <property type="match status" value="1"/>
</dbReference>
<dbReference type="NCBIfam" id="NF003816">
    <property type="entry name" value="PRK05406.1-5"/>
    <property type="match status" value="1"/>
</dbReference>
<dbReference type="Proteomes" id="UP000293846">
    <property type="component" value="Unassembled WGS sequence"/>
</dbReference>
<dbReference type="RefSeq" id="WP_057760395.1">
    <property type="nucleotide sequence ID" value="NZ_LMBX01000001.1"/>
</dbReference>
<dbReference type="EMBL" id="SJTH01000001">
    <property type="protein sequence ID" value="TCJ06315.1"/>
    <property type="molecule type" value="Genomic_DNA"/>
</dbReference>
<keyword evidence="3" id="KW-1185">Reference proteome</keyword>
<dbReference type="GO" id="GO:0005975">
    <property type="term" value="P:carbohydrate metabolic process"/>
    <property type="evidence" value="ECO:0007669"/>
    <property type="project" value="InterPro"/>
</dbReference>
<dbReference type="OrthoDB" id="9773478at2"/>
<keyword evidence="1" id="KW-0547">Nucleotide-binding</keyword>
<keyword evidence="1" id="KW-0378">Hydrolase</keyword>
<dbReference type="Gene3D" id="3.20.20.370">
    <property type="entry name" value="Glycoside hydrolase/deacetylase"/>
    <property type="match status" value="1"/>
</dbReference>
<dbReference type="PANTHER" id="PTHR30292:SF0">
    <property type="entry name" value="5-OXOPROLINASE SUBUNIT A"/>
    <property type="match status" value="1"/>
</dbReference>
<evidence type="ECO:0000313" key="2">
    <source>
        <dbReference type="EMBL" id="TCJ06315.1"/>
    </source>
</evidence>